<dbReference type="InterPro" id="IPR012902">
    <property type="entry name" value="N_methyl_site"/>
</dbReference>
<keyword evidence="1" id="KW-1133">Transmembrane helix</keyword>
<sequence length="182" mass="20560">MFTLSDTRLSRGFTLTEILVVLVLLGLTFSALLLLLRRGVDASAGVTGYSENLVSEASLFWDLQRKVFGARKIKVEGNSLYMITTGGSLYPGVVKSAYLFRDGILLYYEFPYAYGALEEVEEDKLQEVGRFEEFSVSVLEGRRELTRYEGLPPYVKVRVNGREFLFETFALRTSAPSELRKP</sequence>
<dbReference type="AlphaFoldDB" id="A0A7C5L1U7"/>
<accession>A0A7C5L1U7</accession>
<gene>
    <name evidence="2" type="ORF">ENJ61_01315</name>
</gene>
<proteinExistence type="predicted"/>
<reference evidence="2" key="1">
    <citation type="journal article" date="2020" name="mSystems">
        <title>Genome- and Community-Level Interaction Insights into Carbon Utilization and Element Cycling Functions of Hydrothermarchaeota in Hydrothermal Sediment.</title>
        <authorList>
            <person name="Zhou Z."/>
            <person name="Liu Y."/>
            <person name="Xu W."/>
            <person name="Pan J."/>
            <person name="Luo Z.H."/>
            <person name="Li M."/>
        </authorList>
    </citation>
    <scope>NUCLEOTIDE SEQUENCE [LARGE SCALE GENOMIC DNA]</scope>
    <source>
        <strain evidence="2">HyVt-501</strain>
    </source>
</reference>
<dbReference type="EMBL" id="DRNB01000044">
    <property type="protein sequence ID" value="HHJ63524.1"/>
    <property type="molecule type" value="Genomic_DNA"/>
</dbReference>
<dbReference type="Pfam" id="PF07963">
    <property type="entry name" value="N_methyl"/>
    <property type="match status" value="1"/>
</dbReference>
<comment type="caution">
    <text evidence="2">The sequence shown here is derived from an EMBL/GenBank/DDBJ whole genome shotgun (WGS) entry which is preliminary data.</text>
</comment>
<dbReference type="Proteomes" id="UP000885792">
    <property type="component" value="Unassembled WGS sequence"/>
</dbReference>
<evidence type="ECO:0000256" key="1">
    <source>
        <dbReference type="SAM" id="Phobius"/>
    </source>
</evidence>
<protein>
    <submittedName>
        <fullName evidence="2">Prepilin-type N-terminal cleavage/methylation domain-containing protein</fullName>
    </submittedName>
</protein>
<dbReference type="NCBIfam" id="TIGR02532">
    <property type="entry name" value="IV_pilin_GFxxxE"/>
    <property type="match status" value="1"/>
</dbReference>
<name>A0A7C5L1U7_AQUAO</name>
<organism evidence="2">
    <name type="scientific">Aquifex aeolicus</name>
    <dbReference type="NCBI Taxonomy" id="63363"/>
    <lineage>
        <taxon>Bacteria</taxon>
        <taxon>Pseudomonadati</taxon>
        <taxon>Aquificota</taxon>
        <taxon>Aquificia</taxon>
        <taxon>Aquificales</taxon>
        <taxon>Aquificaceae</taxon>
        <taxon>Aquifex</taxon>
    </lineage>
</organism>
<keyword evidence="1" id="KW-0812">Transmembrane</keyword>
<feature type="transmembrane region" description="Helical" evidence="1">
    <location>
        <begin position="12"/>
        <end position="36"/>
    </location>
</feature>
<evidence type="ECO:0000313" key="2">
    <source>
        <dbReference type="EMBL" id="HHJ63524.1"/>
    </source>
</evidence>
<keyword evidence="1" id="KW-0472">Membrane</keyword>